<dbReference type="InterPro" id="IPR013766">
    <property type="entry name" value="Thioredoxin_domain"/>
</dbReference>
<keyword evidence="8" id="KW-1185">Reference proteome</keyword>
<evidence type="ECO:0000256" key="3">
    <source>
        <dbReference type="ARBA" id="ARBA00022982"/>
    </source>
</evidence>
<dbReference type="Proteomes" id="UP001603857">
    <property type="component" value="Unassembled WGS sequence"/>
</dbReference>
<evidence type="ECO:0000256" key="2">
    <source>
        <dbReference type="ARBA" id="ARBA00022946"/>
    </source>
</evidence>
<keyword evidence="3" id="KW-0249">Electron transport</keyword>
<accession>A0ABD1LW26</accession>
<dbReference type="PROSITE" id="PS00194">
    <property type="entry name" value="THIOREDOXIN_1"/>
    <property type="match status" value="1"/>
</dbReference>
<dbReference type="PROSITE" id="PS51352">
    <property type="entry name" value="THIOREDOXIN_2"/>
    <property type="match status" value="1"/>
</dbReference>
<dbReference type="FunFam" id="3.40.30.10:FF:000001">
    <property type="entry name" value="Thioredoxin"/>
    <property type="match status" value="1"/>
</dbReference>
<dbReference type="AlphaFoldDB" id="A0ABD1LW26"/>
<reference evidence="7 8" key="1">
    <citation type="submission" date="2024-08" db="EMBL/GenBank/DDBJ databases">
        <title>Insights into the chromosomal genome structure of Flemingia macrophylla.</title>
        <authorList>
            <person name="Ding Y."/>
            <person name="Zhao Y."/>
            <person name="Bi W."/>
            <person name="Wu M."/>
            <person name="Zhao G."/>
            <person name="Gong Y."/>
            <person name="Li W."/>
            <person name="Zhang P."/>
        </authorList>
    </citation>
    <scope>NUCLEOTIDE SEQUENCE [LARGE SCALE GENOMIC DNA]</scope>
    <source>
        <strain evidence="7">DYQJB</strain>
        <tissue evidence="7">Leaf</tissue>
    </source>
</reference>
<dbReference type="PRINTS" id="PR00421">
    <property type="entry name" value="THIOREDOXIN"/>
</dbReference>
<sequence>MATLFDSLAVLRLPSAAFSPVAARRTSANLPHYAGLKVRPAAASAAARFVASPTPKLASRAARVVCEAQDTAIDVAPITDANWQSLVLESESAVLVEFWAPWCGPCRMIHPIIDELAKQYAGKLKCYKLNTDESPSTATRYGIRSIPTVMIFKNGEKKDTVIGAVPKSTLTTSIEKFV</sequence>
<dbReference type="EMBL" id="JBGMDY010000007">
    <property type="protein sequence ID" value="KAL2327666.1"/>
    <property type="molecule type" value="Genomic_DNA"/>
</dbReference>
<comment type="caution">
    <text evidence="7">The sequence shown here is derived from an EMBL/GenBank/DDBJ whole genome shotgun (WGS) entry which is preliminary data.</text>
</comment>
<gene>
    <name evidence="7" type="ORF">Fmac_021093</name>
</gene>
<proteinExistence type="predicted"/>
<evidence type="ECO:0000313" key="7">
    <source>
        <dbReference type="EMBL" id="KAL2327666.1"/>
    </source>
</evidence>
<dbReference type="Pfam" id="PF00085">
    <property type="entry name" value="Thioredoxin"/>
    <property type="match status" value="1"/>
</dbReference>
<organism evidence="7 8">
    <name type="scientific">Flemingia macrophylla</name>
    <dbReference type="NCBI Taxonomy" id="520843"/>
    <lineage>
        <taxon>Eukaryota</taxon>
        <taxon>Viridiplantae</taxon>
        <taxon>Streptophyta</taxon>
        <taxon>Embryophyta</taxon>
        <taxon>Tracheophyta</taxon>
        <taxon>Spermatophyta</taxon>
        <taxon>Magnoliopsida</taxon>
        <taxon>eudicotyledons</taxon>
        <taxon>Gunneridae</taxon>
        <taxon>Pentapetalae</taxon>
        <taxon>rosids</taxon>
        <taxon>fabids</taxon>
        <taxon>Fabales</taxon>
        <taxon>Fabaceae</taxon>
        <taxon>Papilionoideae</taxon>
        <taxon>50 kb inversion clade</taxon>
        <taxon>NPAAA clade</taxon>
        <taxon>indigoferoid/millettioid clade</taxon>
        <taxon>Phaseoleae</taxon>
        <taxon>Flemingia</taxon>
    </lineage>
</organism>
<keyword evidence="2" id="KW-0809">Transit peptide</keyword>
<evidence type="ECO:0000256" key="1">
    <source>
        <dbReference type="ARBA" id="ARBA00022448"/>
    </source>
</evidence>
<dbReference type="PANTHER" id="PTHR45663:SF36">
    <property type="entry name" value="THIOREDOXIN"/>
    <property type="match status" value="1"/>
</dbReference>
<keyword evidence="5" id="KW-0676">Redox-active center</keyword>
<evidence type="ECO:0000313" key="8">
    <source>
        <dbReference type="Proteomes" id="UP001603857"/>
    </source>
</evidence>
<evidence type="ECO:0000259" key="6">
    <source>
        <dbReference type="PROSITE" id="PS51352"/>
    </source>
</evidence>
<name>A0ABD1LW26_9FABA</name>
<dbReference type="NCBIfam" id="TIGR01068">
    <property type="entry name" value="thioredoxin"/>
    <property type="match status" value="1"/>
</dbReference>
<dbReference type="PANTHER" id="PTHR45663">
    <property type="entry name" value="GEO12009P1"/>
    <property type="match status" value="1"/>
</dbReference>
<evidence type="ECO:0000256" key="5">
    <source>
        <dbReference type="ARBA" id="ARBA00023284"/>
    </source>
</evidence>
<dbReference type="SUPFAM" id="SSF52833">
    <property type="entry name" value="Thioredoxin-like"/>
    <property type="match status" value="1"/>
</dbReference>
<evidence type="ECO:0000256" key="4">
    <source>
        <dbReference type="ARBA" id="ARBA00023157"/>
    </source>
</evidence>
<dbReference type="InterPro" id="IPR017937">
    <property type="entry name" value="Thioredoxin_CS"/>
</dbReference>
<dbReference type="GO" id="GO:0008047">
    <property type="term" value="F:enzyme activator activity"/>
    <property type="evidence" value="ECO:0007669"/>
    <property type="project" value="UniProtKB-ARBA"/>
</dbReference>
<dbReference type="InterPro" id="IPR005746">
    <property type="entry name" value="Thioredoxin"/>
</dbReference>
<dbReference type="CDD" id="cd02947">
    <property type="entry name" value="TRX_family"/>
    <property type="match status" value="1"/>
</dbReference>
<keyword evidence="4" id="KW-1015">Disulfide bond</keyword>
<keyword evidence="1" id="KW-0813">Transport</keyword>
<dbReference type="InterPro" id="IPR036249">
    <property type="entry name" value="Thioredoxin-like_sf"/>
</dbReference>
<feature type="domain" description="Thioredoxin" evidence="6">
    <location>
        <begin position="55"/>
        <end position="178"/>
    </location>
</feature>
<protein>
    <recommendedName>
        <fullName evidence="6">Thioredoxin domain-containing protein</fullName>
    </recommendedName>
</protein>
<dbReference type="Gene3D" id="3.40.30.10">
    <property type="entry name" value="Glutaredoxin"/>
    <property type="match status" value="1"/>
</dbReference>